<protein>
    <submittedName>
        <fullName evidence="1">Uncharacterized protein</fullName>
    </submittedName>
</protein>
<reference evidence="1 2" key="1">
    <citation type="journal article" date="2019" name="Sci. Rep.">
        <title>Orb-weaving spider Araneus ventricosus genome elucidates the spidroin gene catalogue.</title>
        <authorList>
            <person name="Kono N."/>
            <person name="Nakamura H."/>
            <person name="Ohtoshi R."/>
            <person name="Moran D.A.P."/>
            <person name="Shinohara A."/>
            <person name="Yoshida Y."/>
            <person name="Fujiwara M."/>
            <person name="Mori M."/>
            <person name="Tomita M."/>
            <person name="Arakawa K."/>
        </authorList>
    </citation>
    <scope>NUCLEOTIDE SEQUENCE [LARGE SCALE GENOMIC DNA]</scope>
</reference>
<comment type="caution">
    <text evidence="1">The sequence shown here is derived from an EMBL/GenBank/DDBJ whole genome shotgun (WGS) entry which is preliminary data.</text>
</comment>
<evidence type="ECO:0000313" key="1">
    <source>
        <dbReference type="EMBL" id="GBM33329.1"/>
    </source>
</evidence>
<dbReference type="EMBL" id="BGPR01000731">
    <property type="protein sequence ID" value="GBM33329.1"/>
    <property type="molecule type" value="Genomic_DNA"/>
</dbReference>
<dbReference type="AlphaFoldDB" id="A0A4Y2EYG5"/>
<organism evidence="1 2">
    <name type="scientific">Araneus ventricosus</name>
    <name type="common">Orbweaver spider</name>
    <name type="synonym">Epeira ventricosa</name>
    <dbReference type="NCBI Taxonomy" id="182803"/>
    <lineage>
        <taxon>Eukaryota</taxon>
        <taxon>Metazoa</taxon>
        <taxon>Ecdysozoa</taxon>
        <taxon>Arthropoda</taxon>
        <taxon>Chelicerata</taxon>
        <taxon>Arachnida</taxon>
        <taxon>Araneae</taxon>
        <taxon>Araneomorphae</taxon>
        <taxon>Entelegynae</taxon>
        <taxon>Araneoidea</taxon>
        <taxon>Araneidae</taxon>
        <taxon>Araneus</taxon>
    </lineage>
</organism>
<sequence length="95" mass="11284">MFIHLVEKLSSQRKTQNDDTTEREIPGTLPGILLTVSEERNATHAKWNPVSQNYLPLRLPWLFVHRFRVMRLHYFCAAWRSIVTATQEVTKRFME</sequence>
<dbReference type="Proteomes" id="UP000499080">
    <property type="component" value="Unassembled WGS sequence"/>
</dbReference>
<name>A0A4Y2EYG5_ARAVE</name>
<evidence type="ECO:0000313" key="2">
    <source>
        <dbReference type="Proteomes" id="UP000499080"/>
    </source>
</evidence>
<proteinExistence type="predicted"/>
<accession>A0A4Y2EYG5</accession>
<keyword evidence="2" id="KW-1185">Reference proteome</keyword>
<gene>
    <name evidence="1" type="ORF">AVEN_194937_1</name>
</gene>